<sequence>MDAAKRNEFIGRLSRALGRDNGACPTSVPDFDYSKGPQETMYSDLSRDQIITMFKEECDRNGTKYVNTTPDKLAKTVIKTIEDWGNGQVIYPNVPEVEQYGLDKAFAADKSDARSYVQWDASKGREANIMAAQDSAVGITFAIGGLAETASIVQPSTIDSGRAISLLPNTHIAILKTDSIMPRTTQAFEMLGAMQKEDPANFPANVVLISGPSNTADIELIRVNGAHGPLQVTYILVD</sequence>
<comment type="caution">
    <text evidence="2">The sequence shown here is derived from an EMBL/GenBank/DDBJ whole genome shotgun (WGS) entry which is preliminary data.</text>
</comment>
<dbReference type="InterPro" id="IPR024185">
    <property type="entry name" value="FTHF_cligase-like_sf"/>
</dbReference>
<evidence type="ECO:0000313" key="3">
    <source>
        <dbReference type="Proteomes" id="UP001272515"/>
    </source>
</evidence>
<evidence type="ECO:0000259" key="1">
    <source>
        <dbReference type="Pfam" id="PF02589"/>
    </source>
</evidence>
<organism evidence="2 3">
    <name type="scientific">Veillonella absiana</name>
    <dbReference type="NCBI Taxonomy" id="3079305"/>
    <lineage>
        <taxon>Bacteria</taxon>
        <taxon>Bacillati</taxon>
        <taxon>Bacillota</taxon>
        <taxon>Negativicutes</taxon>
        <taxon>Veillonellales</taxon>
        <taxon>Veillonellaceae</taxon>
        <taxon>Veillonella</taxon>
    </lineage>
</organism>
<gene>
    <name evidence="2" type="ORF">RVY80_04590</name>
</gene>
<dbReference type="Pfam" id="PF02589">
    <property type="entry name" value="LUD_dom"/>
    <property type="match status" value="1"/>
</dbReference>
<reference evidence="2 3" key="1">
    <citation type="submission" date="2023-10" db="EMBL/GenBank/DDBJ databases">
        <title>Veillonella sp. nov., isolated from a pig farm feces dump.</title>
        <authorList>
            <person name="Chang Y.-H."/>
        </authorList>
    </citation>
    <scope>NUCLEOTIDE SEQUENCE [LARGE SCALE GENOMIC DNA]</scope>
    <source>
        <strain evidence="2 3">YH-vei2233</strain>
    </source>
</reference>
<dbReference type="InterPro" id="IPR003741">
    <property type="entry name" value="LUD_dom"/>
</dbReference>
<keyword evidence="3" id="KW-1185">Reference proteome</keyword>
<dbReference type="PANTHER" id="PTHR43682:SF1">
    <property type="entry name" value="LACTATE UTILIZATION PROTEIN C"/>
    <property type="match status" value="1"/>
</dbReference>
<dbReference type="Gene3D" id="3.40.50.10420">
    <property type="entry name" value="NagB/RpiA/CoA transferase-like"/>
    <property type="match status" value="1"/>
</dbReference>
<proteinExistence type="predicted"/>
<dbReference type="SUPFAM" id="SSF100950">
    <property type="entry name" value="NagB/RpiA/CoA transferase-like"/>
    <property type="match status" value="1"/>
</dbReference>
<dbReference type="RefSeq" id="WP_317329799.1">
    <property type="nucleotide sequence ID" value="NZ_JAWJZA010000002.1"/>
</dbReference>
<dbReference type="InterPro" id="IPR037171">
    <property type="entry name" value="NagB/RpiA_transferase-like"/>
</dbReference>
<name>A0ABU3Z8T3_9FIRM</name>
<dbReference type="EMBL" id="JAWJZB010000004">
    <property type="protein sequence ID" value="MDV5088126.1"/>
    <property type="molecule type" value="Genomic_DNA"/>
</dbReference>
<accession>A0ABU3Z8T3</accession>
<feature type="domain" description="LUD" evidence="1">
    <location>
        <begin position="52"/>
        <end position="237"/>
    </location>
</feature>
<protein>
    <submittedName>
        <fullName evidence="2">Lactate utilization protein C</fullName>
    </submittedName>
</protein>
<dbReference type="Proteomes" id="UP001272515">
    <property type="component" value="Unassembled WGS sequence"/>
</dbReference>
<evidence type="ECO:0000313" key="2">
    <source>
        <dbReference type="EMBL" id="MDV5088126.1"/>
    </source>
</evidence>
<dbReference type="PANTHER" id="PTHR43682">
    <property type="entry name" value="LACTATE UTILIZATION PROTEIN C"/>
    <property type="match status" value="1"/>
</dbReference>